<dbReference type="AlphaFoldDB" id="A0A2X0PGS0"/>
<proteinExistence type="predicted"/>
<evidence type="ECO:0000256" key="1">
    <source>
        <dbReference type="SAM" id="MobiDB-lite"/>
    </source>
</evidence>
<reference evidence="2 3" key="1">
    <citation type="submission" date="2016-11" db="EMBL/GenBank/DDBJ databases">
        <authorList>
            <person name="Jaros S."/>
            <person name="Januszkiewicz K."/>
            <person name="Wedrychowicz H."/>
        </authorList>
    </citation>
    <scope>NUCLEOTIDE SEQUENCE [LARGE SCALE GENOMIC DNA]</scope>
</reference>
<protein>
    <submittedName>
        <fullName evidence="2">BQ5605_C027g10389 protein</fullName>
    </submittedName>
</protein>
<organism evidence="2 3">
    <name type="scientific">Microbotryum silenes-dioicae</name>
    <dbReference type="NCBI Taxonomy" id="796604"/>
    <lineage>
        <taxon>Eukaryota</taxon>
        <taxon>Fungi</taxon>
        <taxon>Dikarya</taxon>
        <taxon>Basidiomycota</taxon>
        <taxon>Pucciniomycotina</taxon>
        <taxon>Microbotryomycetes</taxon>
        <taxon>Microbotryales</taxon>
        <taxon>Microbotryaceae</taxon>
        <taxon>Microbotryum</taxon>
    </lineage>
</organism>
<dbReference type="EMBL" id="FQNC01000089">
    <property type="protein sequence ID" value="SGZ28618.1"/>
    <property type="molecule type" value="Genomic_DNA"/>
</dbReference>
<keyword evidence="3" id="KW-1185">Reference proteome</keyword>
<feature type="region of interest" description="Disordered" evidence="1">
    <location>
        <begin position="183"/>
        <end position="203"/>
    </location>
</feature>
<dbReference type="Proteomes" id="UP000249464">
    <property type="component" value="Unassembled WGS sequence"/>
</dbReference>
<accession>A0A2X0PGS0</accession>
<gene>
    <name evidence="2" type="primary">BQ5605_C027g10389</name>
    <name evidence="2" type="ORF">BQ5605_C027G10389</name>
</gene>
<name>A0A2X0PGS0_9BASI</name>
<evidence type="ECO:0000313" key="2">
    <source>
        <dbReference type="EMBL" id="SGZ28618.1"/>
    </source>
</evidence>
<feature type="region of interest" description="Disordered" evidence="1">
    <location>
        <begin position="40"/>
        <end position="76"/>
    </location>
</feature>
<evidence type="ECO:0000313" key="3">
    <source>
        <dbReference type="Proteomes" id="UP000249464"/>
    </source>
</evidence>
<sequence>MLHIRRLRILEDLVFLLIILSTLPTPNLAWPRRSSLGRNAATTVPKPDSPVQPLEAVGLPSSRSTSDAPAHPAADFERQNEEIRAALLRRLSYFKEASGAPHSSPLELRKEAQDFSEAAYRFEQQDESALLSRDRSCFSQALPSGASSCQSLAGSSPHLNELRVKTAIKMALCEIRTSRSTRGPKECQPFEAGTDGSNAGEEPDPMILCSAYRRWEDTETARELHQSTATRLADFVQQLQDLELVKKEGMTTESEQRARAFQDISHHITSSLEPLFAAFRTNGAAQLDSFALLRSELLHLIQSIEPLVSRSLEGTLQDMSHMLKDVALEHRNQLEKVSQNTVARTTQELERSLLAVHDAIETSIADLNQSSGQVVKEMVGLYAAVKAGEHVANANFPAGNVFHRRFQWTDKYLIFIDGGFGAQTILGLSDAAEQLGSSLSTSLELASRSQDLQASNLEGLQRDVSVLSEAVTNLTLRTRPKLLSKNLGWLVALASRLRFDPEDFVIATMSALLRLLGVWKTGIAVMTMACIIGIAQGDWLPTSLLVRVIGSIAGAGALVRMIGISVVRIRKSRAAVQDSQHPLANGRSPTGLPMSELALEASRFALSNPPSHLRAGIGSFTRPRRMRCIESNRAARGWPAFVIAESYGTWAAGRPSWHHRGAEFRQPESELDAEPVDEACDGACV</sequence>